<name>A9D2H7_HOEPD</name>
<protein>
    <submittedName>
        <fullName evidence="1">Uncharacterized protein</fullName>
    </submittedName>
</protein>
<evidence type="ECO:0000313" key="1">
    <source>
        <dbReference type="EMBL" id="EDQ34208.1"/>
    </source>
</evidence>
<reference evidence="1 2" key="2">
    <citation type="submission" date="2012-06" db="EMBL/GenBank/DDBJ databases">
        <authorList>
            <person name="Fiebig A."/>
        </authorList>
    </citation>
    <scope>NUCLEOTIDE SEQUENCE [LARGE SCALE GENOMIC DNA]</scope>
    <source>
        <strain evidence="1 2">DFL-43</strain>
    </source>
</reference>
<sequence length="122" mass="13140">MINGLTDVFTKVLQANTLDAGLYQDVISALQSAFPDENFGESGPLADRHPTEAVLHLVNTHLPDWSIVLKGTAREGDGEWTCTLRQSDLQDNDAMLGNGAGPTLALAMLIAFLKLSVFRASQ</sequence>
<accession>A9D2H7</accession>
<keyword evidence="2" id="KW-1185">Reference proteome</keyword>
<reference evidence="1 2" key="1">
    <citation type="submission" date="2007-10" db="EMBL/GenBank/DDBJ databases">
        <authorList>
            <person name="Wagner-Dobler I."/>
            <person name="Ferriera S."/>
            <person name="Johnson J."/>
            <person name="Kravitz S."/>
            <person name="Beeson K."/>
            <person name="Sutton G."/>
            <person name="Rogers Y.-H."/>
            <person name="Friedman R."/>
            <person name="Frazier M."/>
            <person name="Venter J.C."/>
        </authorList>
    </citation>
    <scope>NUCLEOTIDE SEQUENCE [LARGE SCALE GENOMIC DNA]</scope>
    <source>
        <strain evidence="1 2">DFL-43</strain>
    </source>
</reference>
<dbReference type="OrthoDB" id="7857658at2"/>
<dbReference type="Proteomes" id="UP000004291">
    <property type="component" value="Chromosome"/>
</dbReference>
<dbReference type="AlphaFoldDB" id="A9D2H7"/>
<comment type="caution">
    <text evidence="1">The sequence shown here is derived from an EMBL/GenBank/DDBJ whole genome shotgun (WGS) entry which is preliminary data.</text>
</comment>
<dbReference type="RefSeq" id="WP_007198654.1">
    <property type="nucleotide sequence ID" value="NZ_CM002917.1"/>
</dbReference>
<dbReference type="STRING" id="411684.HPDFL43_14462"/>
<dbReference type="EMBL" id="ABIA03000004">
    <property type="protein sequence ID" value="EDQ34208.1"/>
    <property type="molecule type" value="Genomic_DNA"/>
</dbReference>
<dbReference type="eggNOG" id="ENOG5033JV8">
    <property type="taxonomic scope" value="Bacteria"/>
</dbReference>
<organism evidence="1 2">
    <name type="scientific">Hoeflea phototrophica (strain DSM 17068 / NCIMB 14078 / DFL-43)</name>
    <dbReference type="NCBI Taxonomy" id="411684"/>
    <lineage>
        <taxon>Bacteria</taxon>
        <taxon>Pseudomonadati</taxon>
        <taxon>Pseudomonadota</taxon>
        <taxon>Alphaproteobacteria</taxon>
        <taxon>Hyphomicrobiales</taxon>
        <taxon>Rhizobiaceae</taxon>
        <taxon>Hoeflea</taxon>
    </lineage>
</organism>
<proteinExistence type="predicted"/>
<evidence type="ECO:0000313" key="2">
    <source>
        <dbReference type="Proteomes" id="UP000004291"/>
    </source>
</evidence>
<dbReference type="HOGENOM" id="CLU_2023542_0_0_5"/>
<gene>
    <name evidence="1" type="ORF">HPDFL43_14462</name>
</gene>